<sequence length="176" mass="19170">MLRALRDLGLCLTLREGGRSLAVAVACGLTFGAWMALADATMLRGAVPPIQREMVAQFTIAQRLAFNWWGALGDEVALRLGVVTTLAWLARRCGLGGWRAFWPAILAAALLVWPLTVLPYLSSLHWSALALVREVLLHGAAGVLWGWLYCRHGWLAGLAGHWAAHVALQPLLWISS</sequence>
<keyword evidence="1" id="KW-1133">Transmembrane helix</keyword>
<keyword evidence="1" id="KW-0472">Membrane</keyword>
<feature type="transmembrane region" description="Helical" evidence="1">
    <location>
        <begin position="20"/>
        <end position="43"/>
    </location>
</feature>
<feature type="transmembrane region" description="Helical" evidence="1">
    <location>
        <begin position="64"/>
        <end position="89"/>
    </location>
</feature>
<dbReference type="EMBL" id="JBHRTQ010000009">
    <property type="protein sequence ID" value="MFC3174803.1"/>
    <property type="molecule type" value="Genomic_DNA"/>
</dbReference>
<name>A0ABV7IVQ6_9SPHN</name>
<dbReference type="RefSeq" id="WP_379510184.1">
    <property type="nucleotide sequence ID" value="NZ_JBHRTQ010000009.1"/>
</dbReference>
<evidence type="ECO:0000256" key="1">
    <source>
        <dbReference type="SAM" id="Phobius"/>
    </source>
</evidence>
<proteinExistence type="predicted"/>
<comment type="caution">
    <text evidence="2">The sequence shown here is derived from an EMBL/GenBank/DDBJ whole genome shotgun (WGS) entry which is preliminary data.</text>
</comment>
<evidence type="ECO:0008006" key="4">
    <source>
        <dbReference type="Google" id="ProtNLM"/>
    </source>
</evidence>
<gene>
    <name evidence="2" type="ORF">ACFOD9_11125</name>
</gene>
<protein>
    <recommendedName>
        <fullName evidence="4">CPBP family intramembrane metalloprotease</fullName>
    </recommendedName>
</protein>
<dbReference type="Proteomes" id="UP001595604">
    <property type="component" value="Unassembled WGS sequence"/>
</dbReference>
<evidence type="ECO:0000313" key="2">
    <source>
        <dbReference type="EMBL" id="MFC3174803.1"/>
    </source>
</evidence>
<evidence type="ECO:0000313" key="3">
    <source>
        <dbReference type="Proteomes" id="UP001595604"/>
    </source>
</evidence>
<reference evidence="3" key="1">
    <citation type="journal article" date="2019" name="Int. J. Syst. Evol. Microbiol.">
        <title>The Global Catalogue of Microorganisms (GCM) 10K type strain sequencing project: providing services to taxonomists for standard genome sequencing and annotation.</title>
        <authorList>
            <consortium name="The Broad Institute Genomics Platform"/>
            <consortium name="The Broad Institute Genome Sequencing Center for Infectious Disease"/>
            <person name="Wu L."/>
            <person name="Ma J."/>
        </authorList>
    </citation>
    <scope>NUCLEOTIDE SEQUENCE [LARGE SCALE GENOMIC DNA]</scope>
    <source>
        <strain evidence="3">KCTC 42984</strain>
    </source>
</reference>
<feature type="transmembrane region" description="Helical" evidence="1">
    <location>
        <begin position="101"/>
        <end position="121"/>
    </location>
</feature>
<keyword evidence="1" id="KW-0812">Transmembrane</keyword>
<keyword evidence="3" id="KW-1185">Reference proteome</keyword>
<accession>A0ABV7IVQ6</accession>
<organism evidence="2 3">
    <name type="scientific">Novosphingobium bradum</name>
    <dbReference type="NCBI Taxonomy" id="1737444"/>
    <lineage>
        <taxon>Bacteria</taxon>
        <taxon>Pseudomonadati</taxon>
        <taxon>Pseudomonadota</taxon>
        <taxon>Alphaproteobacteria</taxon>
        <taxon>Sphingomonadales</taxon>
        <taxon>Sphingomonadaceae</taxon>
        <taxon>Novosphingobium</taxon>
    </lineage>
</organism>
<feature type="transmembrane region" description="Helical" evidence="1">
    <location>
        <begin position="128"/>
        <end position="148"/>
    </location>
</feature>